<evidence type="ECO:0000259" key="8">
    <source>
        <dbReference type="PROSITE" id="PS50305"/>
    </source>
</evidence>
<evidence type="ECO:0000256" key="4">
    <source>
        <dbReference type="ARBA" id="ARBA00023027"/>
    </source>
</evidence>
<comment type="similarity">
    <text evidence="5">Belongs to the sirtuin family. Class II subfamily.</text>
</comment>
<dbReference type="PANTHER" id="PTHR11085">
    <property type="entry name" value="NAD-DEPENDENT PROTEIN DEACYLASE SIRTUIN-5, MITOCHONDRIAL-RELATED"/>
    <property type="match status" value="1"/>
</dbReference>
<feature type="binding site" evidence="5">
    <location>
        <position position="275"/>
    </location>
    <ligand>
        <name>NAD(+)</name>
        <dbReference type="ChEBI" id="CHEBI:57540"/>
    </ligand>
</feature>
<feature type="region of interest" description="Disordered" evidence="7">
    <location>
        <begin position="156"/>
        <end position="178"/>
    </location>
</feature>
<dbReference type="PROSITE" id="PS50305">
    <property type="entry name" value="SIRTUIN"/>
    <property type="match status" value="1"/>
</dbReference>
<dbReference type="Pfam" id="PF02146">
    <property type="entry name" value="SIR2"/>
    <property type="match status" value="1"/>
</dbReference>
<evidence type="ECO:0000256" key="2">
    <source>
        <dbReference type="ARBA" id="ARBA00022723"/>
    </source>
</evidence>
<keyword evidence="1 5" id="KW-0808">Transferase</keyword>
<dbReference type="GO" id="GO:0070403">
    <property type="term" value="F:NAD+ binding"/>
    <property type="evidence" value="ECO:0007669"/>
    <property type="project" value="UniProtKB-UniRule"/>
</dbReference>
<dbReference type="NCBIfam" id="NF003738">
    <property type="entry name" value="PRK05333.1"/>
    <property type="match status" value="1"/>
</dbReference>
<dbReference type="STRING" id="1548547.BA177_14675"/>
<comment type="catalytic activity">
    <reaction evidence="5">
        <text>N(6)-acetyl-L-lysyl-[protein] + NAD(+) + H2O = 2''-O-acetyl-ADP-D-ribose + nicotinamide + L-lysyl-[protein]</text>
        <dbReference type="Rhea" id="RHEA:43636"/>
        <dbReference type="Rhea" id="RHEA-COMP:9752"/>
        <dbReference type="Rhea" id="RHEA-COMP:10731"/>
        <dbReference type="ChEBI" id="CHEBI:15377"/>
        <dbReference type="ChEBI" id="CHEBI:17154"/>
        <dbReference type="ChEBI" id="CHEBI:29969"/>
        <dbReference type="ChEBI" id="CHEBI:57540"/>
        <dbReference type="ChEBI" id="CHEBI:61930"/>
        <dbReference type="ChEBI" id="CHEBI:83767"/>
        <dbReference type="EC" id="2.3.1.286"/>
    </reaction>
</comment>
<evidence type="ECO:0000313" key="9">
    <source>
        <dbReference type="EMBL" id="ANO52265.1"/>
    </source>
</evidence>
<comment type="function">
    <text evidence="5">NAD-dependent protein deacetylase which modulates the activities of several enzymes which are inactive in their acetylated form.</text>
</comment>
<evidence type="ECO:0000256" key="3">
    <source>
        <dbReference type="ARBA" id="ARBA00022833"/>
    </source>
</evidence>
<feature type="binding site" evidence="5 6">
    <location>
        <position position="194"/>
    </location>
    <ligand>
        <name>Zn(2+)</name>
        <dbReference type="ChEBI" id="CHEBI:29105"/>
    </ligand>
</feature>
<feature type="binding site" evidence="5 6">
    <location>
        <position position="143"/>
    </location>
    <ligand>
        <name>Zn(2+)</name>
        <dbReference type="ChEBI" id="CHEBI:29105"/>
    </ligand>
</feature>
<dbReference type="EC" id="2.3.1.286" evidence="5"/>
<keyword evidence="3 5" id="KW-0862">Zinc</keyword>
<dbReference type="Gene3D" id="3.30.1600.10">
    <property type="entry name" value="SIR2/SIRT2 'Small Domain"/>
    <property type="match status" value="1"/>
</dbReference>
<sequence length="298" mass="32184">MLAEQILKGCGLMQEGDSADLCRFLQQHERIAVLTGAGCSTASGIPEYRDDLGEWKHAPPVQFADFMASDTVRQRYWARSFSGWPRMSAAEPNAAHQALTSLEQTNRSAGLITQNVDNLHSLAGSRNVLDLHGTLKRVRCMNCNETFRRADIQDRLTADNPHWQPAEASSRPDGDAELGNAPVAQFRVPACDLCGGILKPDVVFFGESVPAERVTLARRFVSDADALLVVGSSLMVYSGFRFVRQASDSGKPIAIVNRGTTRGDTLAALRATGDCGDLLKDACALLANGRADAGNVHD</sequence>
<proteinExistence type="inferred from homology"/>
<keyword evidence="2 5" id="KW-0479">Metal-binding</keyword>
<dbReference type="GO" id="GO:0017136">
    <property type="term" value="F:histone deacetylase activity, NAD-dependent"/>
    <property type="evidence" value="ECO:0007669"/>
    <property type="project" value="TreeGrafter"/>
</dbReference>
<name>A0A193LIC1_9GAMM</name>
<dbReference type="HAMAP" id="MF_01967">
    <property type="entry name" value="Sirtuin_ClassII"/>
    <property type="match status" value="1"/>
</dbReference>
<dbReference type="EMBL" id="CP016268">
    <property type="protein sequence ID" value="ANO52265.1"/>
    <property type="molecule type" value="Genomic_DNA"/>
</dbReference>
<dbReference type="InterPro" id="IPR026590">
    <property type="entry name" value="Ssirtuin_cat_dom"/>
</dbReference>
<feature type="active site" description="Proton acceptor" evidence="5 6">
    <location>
        <position position="132"/>
    </location>
</feature>
<dbReference type="Proteomes" id="UP000092695">
    <property type="component" value="Chromosome"/>
</dbReference>
<comment type="caution">
    <text evidence="5">Lacks conserved residue(s) required for the propagation of feature annotation.</text>
</comment>
<dbReference type="InterPro" id="IPR050134">
    <property type="entry name" value="NAD-dep_sirtuin_deacylases"/>
</dbReference>
<keyword evidence="5" id="KW-0963">Cytoplasm</keyword>
<evidence type="ECO:0000256" key="5">
    <source>
        <dbReference type="HAMAP-Rule" id="MF_01967"/>
    </source>
</evidence>
<dbReference type="SUPFAM" id="SSF52467">
    <property type="entry name" value="DHS-like NAD/FAD-binding domain"/>
    <property type="match status" value="1"/>
</dbReference>
<evidence type="ECO:0000256" key="7">
    <source>
        <dbReference type="SAM" id="MobiDB-lite"/>
    </source>
</evidence>
<feature type="binding site" evidence="5">
    <location>
        <begin position="257"/>
        <end position="259"/>
    </location>
    <ligand>
        <name>NAD(+)</name>
        <dbReference type="ChEBI" id="CHEBI:57540"/>
    </ligand>
</feature>
<protein>
    <recommendedName>
        <fullName evidence="5">NAD-dependent protein deacetylase</fullName>
        <ecNumber evidence="5">2.3.1.286</ecNumber>
    </recommendedName>
    <alternativeName>
        <fullName evidence="5">Regulatory protein SIR2 homolog</fullName>
    </alternativeName>
</protein>
<dbReference type="GO" id="GO:0005737">
    <property type="term" value="C:cytoplasm"/>
    <property type="evidence" value="ECO:0007669"/>
    <property type="project" value="UniProtKB-SubCell"/>
</dbReference>
<dbReference type="RefSeq" id="WP_068617415.1">
    <property type="nucleotide sequence ID" value="NZ_CP016268.1"/>
</dbReference>
<dbReference type="KEGG" id="woc:BA177_14675"/>
<keyword evidence="4 5" id="KW-0520">NAD</keyword>
<reference evidence="9 10" key="1">
    <citation type="submission" date="2016-06" db="EMBL/GenBank/DDBJ databases">
        <title>Complete genome sequence of a deep-branching marine Gamma Proteobacterium Woeseia oceani type strain XK5.</title>
        <authorList>
            <person name="Mu D."/>
            <person name="Du Z."/>
        </authorList>
    </citation>
    <scope>NUCLEOTIDE SEQUENCE [LARGE SCALE GENOMIC DNA]</scope>
    <source>
        <strain evidence="9 10">XK5</strain>
    </source>
</reference>
<comment type="subcellular location">
    <subcellularLocation>
        <location evidence="5">Cytoplasm</location>
    </subcellularLocation>
</comment>
<dbReference type="PANTHER" id="PTHR11085:SF10">
    <property type="entry name" value="NAD-DEPENDENT PROTEIN DEACYLASE SIRTUIN-5, MITOCHONDRIAL-RELATED"/>
    <property type="match status" value="1"/>
</dbReference>
<dbReference type="InterPro" id="IPR026591">
    <property type="entry name" value="Sirtuin_cat_small_dom_sf"/>
</dbReference>
<accession>A0A193LIC1</accession>
<evidence type="ECO:0000313" key="10">
    <source>
        <dbReference type="Proteomes" id="UP000092695"/>
    </source>
</evidence>
<feature type="binding site" evidence="5">
    <location>
        <begin position="114"/>
        <end position="117"/>
    </location>
    <ligand>
        <name>NAD(+)</name>
        <dbReference type="ChEBI" id="CHEBI:57540"/>
    </ligand>
</feature>
<evidence type="ECO:0000256" key="1">
    <source>
        <dbReference type="ARBA" id="ARBA00022679"/>
    </source>
</evidence>
<dbReference type="InterPro" id="IPR003000">
    <property type="entry name" value="Sirtuin"/>
</dbReference>
<comment type="cofactor">
    <cofactor evidence="5">
        <name>Zn(2+)</name>
        <dbReference type="ChEBI" id="CHEBI:29105"/>
    </cofactor>
    <text evidence="5">Binds 1 zinc ion per subunit.</text>
</comment>
<organism evidence="9 10">
    <name type="scientific">Woeseia oceani</name>
    <dbReference type="NCBI Taxonomy" id="1548547"/>
    <lineage>
        <taxon>Bacteria</taxon>
        <taxon>Pseudomonadati</taxon>
        <taxon>Pseudomonadota</taxon>
        <taxon>Gammaproteobacteria</taxon>
        <taxon>Woeseiales</taxon>
        <taxon>Woeseiaceae</taxon>
        <taxon>Woeseia</taxon>
    </lineage>
</organism>
<dbReference type="InterPro" id="IPR029035">
    <property type="entry name" value="DHS-like_NAD/FAD-binding_dom"/>
</dbReference>
<dbReference type="InterPro" id="IPR026587">
    <property type="entry name" value="Sirtuin_class_II"/>
</dbReference>
<feature type="domain" description="Deacetylase sirtuin-type" evidence="8">
    <location>
        <begin position="11"/>
        <end position="292"/>
    </location>
</feature>
<dbReference type="AlphaFoldDB" id="A0A193LIC1"/>
<dbReference type="GO" id="GO:0008270">
    <property type="term" value="F:zinc ion binding"/>
    <property type="evidence" value="ECO:0007669"/>
    <property type="project" value="UniProtKB-UniRule"/>
</dbReference>
<feature type="binding site" evidence="5 6">
    <location>
        <position position="140"/>
    </location>
    <ligand>
        <name>Zn(2+)</name>
        <dbReference type="ChEBI" id="CHEBI:29105"/>
    </ligand>
</feature>
<keyword evidence="10" id="KW-1185">Reference proteome</keyword>
<feature type="binding site" evidence="5 6">
    <location>
        <position position="191"/>
    </location>
    <ligand>
        <name>Zn(2+)</name>
        <dbReference type="ChEBI" id="CHEBI:29105"/>
    </ligand>
</feature>
<dbReference type="OrthoDB" id="9800582at2"/>
<dbReference type="Gene3D" id="3.40.50.1220">
    <property type="entry name" value="TPP-binding domain"/>
    <property type="match status" value="1"/>
</dbReference>
<gene>
    <name evidence="5" type="primary">cobB</name>
    <name evidence="9" type="ORF">BA177_14675</name>
</gene>
<feature type="binding site" evidence="5">
    <location>
        <begin position="231"/>
        <end position="233"/>
    </location>
    <ligand>
        <name>NAD(+)</name>
        <dbReference type="ChEBI" id="CHEBI:57540"/>
    </ligand>
</feature>
<evidence type="ECO:0000256" key="6">
    <source>
        <dbReference type="PROSITE-ProRule" id="PRU00236"/>
    </source>
</evidence>